<dbReference type="ExpressionAtlas" id="M8CNG4">
    <property type="expression patterns" value="baseline"/>
</dbReference>
<dbReference type="InterPro" id="IPR036047">
    <property type="entry name" value="F-box-like_dom_sf"/>
</dbReference>
<dbReference type="Gene3D" id="3.80.10.10">
    <property type="entry name" value="Ribonuclease Inhibitor"/>
    <property type="match status" value="1"/>
</dbReference>
<protein>
    <recommendedName>
        <fullName evidence="1">At1g61320/AtMIF1 LRR domain-containing protein</fullName>
    </recommendedName>
</protein>
<dbReference type="InterPro" id="IPR055357">
    <property type="entry name" value="LRR_At1g61320_AtMIF1"/>
</dbReference>
<reference evidence="2" key="1">
    <citation type="submission" date="2015-06" db="UniProtKB">
        <authorList>
            <consortium name="EnsemblPlants"/>
        </authorList>
    </citation>
    <scope>IDENTIFICATION</scope>
</reference>
<proteinExistence type="predicted"/>
<dbReference type="Pfam" id="PF23622">
    <property type="entry name" value="LRR_At1g61320_AtMIF1"/>
    <property type="match status" value="1"/>
</dbReference>
<name>M8CNG4_AEGTA</name>
<dbReference type="SUPFAM" id="SSF81383">
    <property type="entry name" value="F-box domain"/>
    <property type="match status" value="1"/>
</dbReference>
<evidence type="ECO:0000313" key="2">
    <source>
        <dbReference type="EnsemblPlants" id="EMT25071"/>
    </source>
</evidence>
<dbReference type="InterPro" id="IPR053772">
    <property type="entry name" value="At1g61320/At1g61330-like"/>
</dbReference>
<feature type="domain" description="At1g61320/AtMIF1 LRR" evidence="1">
    <location>
        <begin position="260"/>
        <end position="539"/>
    </location>
</feature>
<dbReference type="PANTHER" id="PTHR34145:SF71">
    <property type="entry name" value="F-BOX DOMAIN-CONTAINING PROTEIN"/>
    <property type="match status" value="1"/>
</dbReference>
<dbReference type="PANTHER" id="PTHR34145">
    <property type="entry name" value="OS02G0105600 PROTEIN"/>
    <property type="match status" value="1"/>
</dbReference>
<evidence type="ECO:0000259" key="1">
    <source>
        <dbReference type="Pfam" id="PF23622"/>
    </source>
</evidence>
<sequence length="566" mass="63210">MGPSCVIEPASKSLAVTDGASSLDAPCKQRKTTPAARSLAPLAVAELATAAGLGWSGSGGGARKALGKKIARCFEIHNARWRSKSASEYAEIFGCQLGQFPIRSRFFWQCDNESKKYRLARWSILCRPKSQGGLGIQDLEIKNIALLSKWVYKLLTENGVWQEIIRNKDLIGPRLVASNELLNANQTSSDGICIRMDIWCHIHSLIPLRSAARVACVSRLFRDSWSSYPNLTFSSEALGLDKKSYRTKISGEFTRKIDHIMRNHSGTGMRTLKLLFVPTSNVNEYMYVDKWLRMAVTRGIQELALVPRPGDDEYEFSLSLLTKGKGDSIRHLHLEDCFICPTVEPCCLRSLTILDLTSVHVTGDELWCLLSGSSALERFELKYCDNTVCLKIPRHLRRLSYVKVQGCSELQVIESKAPKLSRFEFVGELLQVQISLGEALQMRNLRITCDDIHCSTQAELASSMPSREMINSPMESSKLVNLKSVGFVLGEVPFGRSFDCSSLFPLFGASLTLETFISHVFNELMHHALVFGDPTRLSKFNTTGVVSPEKKSRVEEACHMLRAWLS</sequence>
<dbReference type="SUPFAM" id="SSF52047">
    <property type="entry name" value="RNI-like"/>
    <property type="match status" value="1"/>
</dbReference>
<dbReference type="InterPro" id="IPR032675">
    <property type="entry name" value="LRR_dom_sf"/>
</dbReference>
<accession>M8CNG4</accession>
<organism evidence="2">
    <name type="scientific">Aegilops tauschii</name>
    <name type="common">Tausch's goatgrass</name>
    <name type="synonym">Aegilops squarrosa</name>
    <dbReference type="NCBI Taxonomy" id="37682"/>
    <lineage>
        <taxon>Eukaryota</taxon>
        <taxon>Viridiplantae</taxon>
        <taxon>Streptophyta</taxon>
        <taxon>Embryophyta</taxon>
        <taxon>Tracheophyta</taxon>
        <taxon>Spermatophyta</taxon>
        <taxon>Magnoliopsida</taxon>
        <taxon>Liliopsida</taxon>
        <taxon>Poales</taxon>
        <taxon>Poaceae</taxon>
        <taxon>BOP clade</taxon>
        <taxon>Pooideae</taxon>
        <taxon>Triticodae</taxon>
        <taxon>Triticeae</taxon>
        <taxon>Triticinae</taxon>
        <taxon>Aegilops</taxon>
    </lineage>
</organism>
<dbReference type="AlphaFoldDB" id="M8CNG4"/>
<dbReference type="EnsemblPlants" id="EMT25071">
    <property type="protein sequence ID" value="EMT25071"/>
    <property type="gene ID" value="F775_00204"/>
</dbReference>